<feature type="region of interest" description="Disordered" evidence="5">
    <location>
        <begin position="239"/>
        <end position="263"/>
    </location>
</feature>
<dbReference type="Gene3D" id="2.60.40.1820">
    <property type="match status" value="1"/>
</dbReference>
<dbReference type="InterPro" id="IPR044839">
    <property type="entry name" value="NDR1-like"/>
</dbReference>
<gene>
    <name evidence="8" type="ORF">KC19_3G124300</name>
</gene>
<keyword evidence="9" id="KW-1185">Reference proteome</keyword>
<organism evidence="8 9">
    <name type="scientific">Ceratodon purpureus</name>
    <name type="common">Fire moss</name>
    <name type="synonym">Dicranum purpureum</name>
    <dbReference type="NCBI Taxonomy" id="3225"/>
    <lineage>
        <taxon>Eukaryota</taxon>
        <taxon>Viridiplantae</taxon>
        <taxon>Streptophyta</taxon>
        <taxon>Embryophyta</taxon>
        <taxon>Bryophyta</taxon>
        <taxon>Bryophytina</taxon>
        <taxon>Bryopsida</taxon>
        <taxon>Dicranidae</taxon>
        <taxon>Pseudoditrichales</taxon>
        <taxon>Ditrichaceae</taxon>
        <taxon>Ceratodon</taxon>
    </lineage>
</organism>
<evidence type="ECO:0000256" key="1">
    <source>
        <dbReference type="ARBA" id="ARBA00004167"/>
    </source>
</evidence>
<dbReference type="GO" id="GO:0098542">
    <property type="term" value="P:defense response to other organism"/>
    <property type="evidence" value="ECO:0007669"/>
    <property type="project" value="InterPro"/>
</dbReference>
<evidence type="ECO:0000256" key="2">
    <source>
        <dbReference type="ARBA" id="ARBA00022692"/>
    </source>
</evidence>
<protein>
    <recommendedName>
        <fullName evidence="7">Late embryogenesis abundant protein LEA-2 subgroup domain-containing protein</fullName>
    </recommendedName>
</protein>
<comment type="subcellular location">
    <subcellularLocation>
        <location evidence="1">Membrane</location>
        <topology evidence="1">Single-pass membrane protein</topology>
    </subcellularLocation>
</comment>
<dbReference type="AlphaFoldDB" id="A0A8T0IHM6"/>
<feature type="transmembrane region" description="Helical" evidence="6">
    <location>
        <begin position="42"/>
        <end position="69"/>
    </location>
</feature>
<evidence type="ECO:0000256" key="5">
    <source>
        <dbReference type="SAM" id="MobiDB-lite"/>
    </source>
</evidence>
<dbReference type="EMBL" id="CM026423">
    <property type="protein sequence ID" value="KAG0583294.1"/>
    <property type="molecule type" value="Genomic_DNA"/>
</dbReference>
<evidence type="ECO:0000313" key="9">
    <source>
        <dbReference type="Proteomes" id="UP000822688"/>
    </source>
</evidence>
<name>A0A8T0IHM6_CERPU</name>
<dbReference type="Proteomes" id="UP000822688">
    <property type="component" value="Chromosome 3"/>
</dbReference>
<keyword evidence="3 6" id="KW-1133">Transmembrane helix</keyword>
<dbReference type="GO" id="GO:0016020">
    <property type="term" value="C:membrane"/>
    <property type="evidence" value="ECO:0007669"/>
    <property type="project" value="UniProtKB-SubCell"/>
</dbReference>
<keyword evidence="4 6" id="KW-0472">Membrane</keyword>
<dbReference type="InterPro" id="IPR004864">
    <property type="entry name" value="LEA_2"/>
</dbReference>
<reference evidence="8" key="1">
    <citation type="submission" date="2020-06" db="EMBL/GenBank/DDBJ databases">
        <title>WGS assembly of Ceratodon purpureus strain R40.</title>
        <authorList>
            <person name="Carey S.B."/>
            <person name="Jenkins J."/>
            <person name="Shu S."/>
            <person name="Lovell J.T."/>
            <person name="Sreedasyam A."/>
            <person name="Maumus F."/>
            <person name="Tiley G.P."/>
            <person name="Fernandez-Pozo N."/>
            <person name="Barry K."/>
            <person name="Chen C."/>
            <person name="Wang M."/>
            <person name="Lipzen A."/>
            <person name="Daum C."/>
            <person name="Saski C.A."/>
            <person name="Payton A.C."/>
            <person name="Mcbreen J.C."/>
            <person name="Conrad R.E."/>
            <person name="Kollar L.M."/>
            <person name="Olsson S."/>
            <person name="Huttunen S."/>
            <person name="Landis J.B."/>
            <person name="Wickett N.J."/>
            <person name="Johnson M.G."/>
            <person name="Rensing S.A."/>
            <person name="Grimwood J."/>
            <person name="Schmutz J."/>
            <person name="Mcdaniel S.F."/>
        </authorList>
    </citation>
    <scope>NUCLEOTIDE SEQUENCE</scope>
    <source>
        <strain evidence="8">R40</strain>
    </source>
</reference>
<evidence type="ECO:0000256" key="6">
    <source>
        <dbReference type="SAM" id="Phobius"/>
    </source>
</evidence>
<evidence type="ECO:0000313" key="8">
    <source>
        <dbReference type="EMBL" id="KAG0583294.1"/>
    </source>
</evidence>
<accession>A0A8T0IHM6</accession>
<evidence type="ECO:0000259" key="7">
    <source>
        <dbReference type="Pfam" id="PF03168"/>
    </source>
</evidence>
<evidence type="ECO:0000256" key="4">
    <source>
        <dbReference type="ARBA" id="ARBA00023136"/>
    </source>
</evidence>
<sequence length="263" mass="29364">MGYAEYAEAEQRAPVVVQEVRYYLLPPDTVHDLPLYRPRRRVVTVGTIVAPILVLFSCLLLAGAAFVFWPSQPEIELEHWKLNGINFDSKEEGRSIIPAVYVNISLDVILQIKNPNFVGIYYDFLKVEILYRGSYLGDAKLKGGHILARRAVPVPAILNLEAREILENAVELLADIARGEVPLTTHIKIVGDVDLQAVRPHIDVNLNCDVVVDPRTKLVIREFCGLDIFEGTQLRRRQSSAGAANHRSNSSDDQLSGQAIMTI</sequence>
<dbReference type="SUPFAM" id="SSF117070">
    <property type="entry name" value="LEA14-like"/>
    <property type="match status" value="1"/>
</dbReference>
<keyword evidence="2 6" id="KW-0812">Transmembrane</keyword>
<evidence type="ECO:0000256" key="3">
    <source>
        <dbReference type="ARBA" id="ARBA00022989"/>
    </source>
</evidence>
<dbReference type="PANTHER" id="PTHR31234:SF4">
    <property type="entry name" value="EXPRESSED PROTEIN"/>
    <property type="match status" value="1"/>
</dbReference>
<dbReference type="Pfam" id="PF03168">
    <property type="entry name" value="LEA_2"/>
    <property type="match status" value="1"/>
</dbReference>
<comment type="caution">
    <text evidence="8">The sequence shown here is derived from an EMBL/GenBank/DDBJ whole genome shotgun (WGS) entry which is preliminary data.</text>
</comment>
<dbReference type="PANTHER" id="PTHR31234">
    <property type="entry name" value="LATE EMBRYOGENESIS ABUNDANT (LEA) HYDROXYPROLINE-RICH GLYCOPROTEIN FAMILY"/>
    <property type="match status" value="1"/>
</dbReference>
<proteinExistence type="predicted"/>
<feature type="domain" description="Late embryogenesis abundant protein LEA-2 subgroup" evidence="7">
    <location>
        <begin position="110"/>
        <end position="208"/>
    </location>
</feature>